<evidence type="ECO:0000313" key="5">
    <source>
        <dbReference type="EMBL" id="KFI84816.1"/>
    </source>
</evidence>
<keyword evidence="2" id="KW-0963">Cytoplasm</keyword>
<proteinExistence type="predicted"/>
<dbReference type="STRING" id="218140.BPSY_0003"/>
<dbReference type="Pfam" id="PF00881">
    <property type="entry name" value="Nitroreductase"/>
    <property type="match status" value="1"/>
</dbReference>
<gene>
    <name evidence="5" type="ORF">BPSY_0003</name>
</gene>
<sequence>MAVESSVVEALSTRHSEYALTETSDLSNQEVVDLIKDVTLQVPSSFNGQSQRVVVLFGDASKKLWDITLKALRGVVPEDQPFESTEQKMAAFAAGQGTVLFFDNSEVTNGFAEKFAAYAENFPTWAQQANGMLQLSVWTALSEAGLGGSLQHYNPLIDLAVADEFDIPDTWRLLAQMPFGGVSTRAQAKEKQPIDERVKVIGL</sequence>
<dbReference type="PANTHER" id="PTHR43035:SF1">
    <property type="entry name" value="FATTY ACID REPRESSION MUTANT PROTEIN 2-RELATED"/>
    <property type="match status" value="1"/>
</dbReference>
<evidence type="ECO:0000256" key="1">
    <source>
        <dbReference type="ARBA" id="ARBA00004496"/>
    </source>
</evidence>
<keyword evidence="3" id="KW-0560">Oxidoreductase</keyword>
<dbReference type="FunFam" id="3.40.109.10:FF:000001">
    <property type="entry name" value="Nitroreductase family"/>
    <property type="match status" value="1"/>
</dbReference>
<dbReference type="AlphaFoldDB" id="A0A087CNG6"/>
<evidence type="ECO:0000313" key="6">
    <source>
        <dbReference type="Proteomes" id="UP000029050"/>
    </source>
</evidence>
<comment type="subcellular location">
    <subcellularLocation>
        <location evidence="1">Cytoplasm</location>
    </subcellularLocation>
</comment>
<dbReference type="SUPFAM" id="SSF55469">
    <property type="entry name" value="FMN-dependent nitroreductase-like"/>
    <property type="match status" value="1"/>
</dbReference>
<accession>A0A087CNG6</accession>
<keyword evidence="6" id="KW-1185">Reference proteome</keyword>
<dbReference type="InterPro" id="IPR000415">
    <property type="entry name" value="Nitroreductase-like"/>
</dbReference>
<dbReference type="GO" id="GO:0005737">
    <property type="term" value="C:cytoplasm"/>
    <property type="evidence" value="ECO:0007669"/>
    <property type="project" value="UniProtKB-SubCell"/>
</dbReference>
<dbReference type="InterPro" id="IPR029479">
    <property type="entry name" value="Nitroreductase"/>
</dbReference>
<protein>
    <submittedName>
        <fullName evidence="5">Oxidoreductase/nitroreductase</fullName>
    </submittedName>
</protein>
<evidence type="ECO:0000256" key="3">
    <source>
        <dbReference type="ARBA" id="ARBA00023002"/>
    </source>
</evidence>
<dbReference type="Gene3D" id="3.40.109.10">
    <property type="entry name" value="NADH Oxidase"/>
    <property type="match status" value="1"/>
</dbReference>
<name>A0A087CNG6_9BIFI</name>
<dbReference type="CDD" id="cd02140">
    <property type="entry name" value="Frm2-like"/>
    <property type="match status" value="1"/>
</dbReference>
<reference evidence="5 6" key="1">
    <citation type="submission" date="2014-03" db="EMBL/GenBank/DDBJ databases">
        <title>Genomics of Bifidobacteria.</title>
        <authorList>
            <person name="Ventura M."/>
            <person name="Milani C."/>
            <person name="Lugli G.A."/>
        </authorList>
    </citation>
    <scope>NUCLEOTIDE SEQUENCE [LARGE SCALE GENOMIC DNA]</scope>
    <source>
        <strain evidence="5 6">LMG 21775</strain>
    </source>
</reference>
<dbReference type="InterPro" id="IPR033877">
    <property type="entry name" value="Frm2/Hbn1"/>
</dbReference>
<dbReference type="EMBL" id="JGZI01000001">
    <property type="protein sequence ID" value="KFI84816.1"/>
    <property type="molecule type" value="Genomic_DNA"/>
</dbReference>
<dbReference type="RefSeq" id="WP_033498116.1">
    <property type="nucleotide sequence ID" value="NZ_BAABVZ010000004.1"/>
</dbReference>
<dbReference type="GO" id="GO:0034599">
    <property type="term" value="P:cellular response to oxidative stress"/>
    <property type="evidence" value="ECO:0007669"/>
    <property type="project" value="InterPro"/>
</dbReference>
<dbReference type="OrthoDB" id="9810617at2"/>
<comment type="caution">
    <text evidence="5">The sequence shown here is derived from an EMBL/GenBank/DDBJ whole genome shotgun (WGS) entry which is preliminary data.</text>
</comment>
<dbReference type="GeneID" id="98299317"/>
<organism evidence="5 6">
    <name type="scientific">Bifidobacterium psychraerophilum</name>
    <dbReference type="NCBI Taxonomy" id="218140"/>
    <lineage>
        <taxon>Bacteria</taxon>
        <taxon>Bacillati</taxon>
        <taxon>Actinomycetota</taxon>
        <taxon>Actinomycetes</taxon>
        <taxon>Bifidobacteriales</taxon>
        <taxon>Bifidobacteriaceae</taxon>
        <taxon>Bifidobacterium</taxon>
    </lineage>
</organism>
<dbReference type="GO" id="GO:0016491">
    <property type="term" value="F:oxidoreductase activity"/>
    <property type="evidence" value="ECO:0007669"/>
    <property type="project" value="UniProtKB-KW"/>
</dbReference>
<evidence type="ECO:0000256" key="2">
    <source>
        <dbReference type="ARBA" id="ARBA00022490"/>
    </source>
</evidence>
<dbReference type="PANTHER" id="PTHR43035">
    <property type="entry name" value="FATTY ACID REPRESSION MUTANT PROTEIN 2-RELATED"/>
    <property type="match status" value="1"/>
</dbReference>
<dbReference type="Proteomes" id="UP000029050">
    <property type="component" value="Unassembled WGS sequence"/>
</dbReference>
<dbReference type="eggNOG" id="COG3560">
    <property type="taxonomic scope" value="Bacteria"/>
</dbReference>
<evidence type="ECO:0000259" key="4">
    <source>
        <dbReference type="Pfam" id="PF00881"/>
    </source>
</evidence>
<feature type="domain" description="Nitroreductase" evidence="4">
    <location>
        <begin position="12"/>
        <end position="180"/>
    </location>
</feature>